<dbReference type="PANTHER" id="PTHR11808">
    <property type="entry name" value="TRANS-SULFURATION ENZYME FAMILY MEMBER"/>
    <property type="match status" value="1"/>
</dbReference>
<dbReference type="Gene3D" id="3.40.640.10">
    <property type="entry name" value="Type I PLP-dependent aspartate aminotransferase-like (Major domain)"/>
    <property type="match status" value="1"/>
</dbReference>
<dbReference type="GO" id="GO:0019346">
    <property type="term" value="P:transsulfuration"/>
    <property type="evidence" value="ECO:0007669"/>
    <property type="project" value="InterPro"/>
</dbReference>
<dbReference type="AlphaFoldDB" id="A0A1Y2FWZ4"/>
<evidence type="ECO:0000256" key="1">
    <source>
        <dbReference type="ARBA" id="ARBA00001933"/>
    </source>
</evidence>
<dbReference type="GO" id="GO:0016846">
    <property type="term" value="F:carbon-sulfur lyase activity"/>
    <property type="evidence" value="ECO:0007669"/>
    <property type="project" value="TreeGrafter"/>
</dbReference>
<comment type="similarity">
    <text evidence="4">Belongs to the trans-sulfuration enzymes family.</text>
</comment>
<protein>
    <submittedName>
        <fullName evidence="5">Cys/Met metabolism PLP-dependent enzyme-domain-containing protein</fullName>
    </submittedName>
</protein>
<dbReference type="Proteomes" id="UP000193467">
    <property type="component" value="Unassembled WGS sequence"/>
</dbReference>
<dbReference type="InterPro" id="IPR015422">
    <property type="entry name" value="PyrdxlP-dep_Trfase_small"/>
</dbReference>
<dbReference type="InParanoid" id="A0A1Y2FWZ4"/>
<dbReference type="FunCoup" id="A0A1Y2FWZ4">
    <property type="interactions" value="317"/>
</dbReference>
<dbReference type="GO" id="GO:0005737">
    <property type="term" value="C:cytoplasm"/>
    <property type="evidence" value="ECO:0007669"/>
    <property type="project" value="TreeGrafter"/>
</dbReference>
<feature type="modified residue" description="N6-(pyridoxal phosphate)lysine" evidence="3">
    <location>
        <position position="199"/>
    </location>
</feature>
<evidence type="ECO:0000256" key="3">
    <source>
        <dbReference type="PIRSR" id="PIRSR001434-2"/>
    </source>
</evidence>
<keyword evidence="6" id="KW-1185">Reference proteome</keyword>
<dbReference type="SUPFAM" id="SSF53383">
    <property type="entry name" value="PLP-dependent transferases"/>
    <property type="match status" value="1"/>
</dbReference>
<dbReference type="STRING" id="106004.A0A1Y2FWZ4"/>
<dbReference type="PIRSF" id="PIRSF001434">
    <property type="entry name" value="CGS"/>
    <property type="match status" value="1"/>
</dbReference>
<sequence>MAQHHSLSTRAIHADHEFLGPSAAVAPDISLTTTFRQVQGLDESSSHPSNPVADIYARETRPVVTRVEKVLESVIGGPTALFPSGIAAAFTILLHVRPDTVAISQGYHGVHQAIRIYRKTRGESNVALIALDDEYPQGNTLAWLETPLNPTGECRSIEHYARRAHEAGGQLCVDSTFGPPPIQDPFKWGADIIMHSASKYFGGHSDALLGTVSVRTPEEWYSLWDLRTYTGSCVGSLETWLLLRSVKTLVLRVPAQCETATKLAAWLASISRVKGSPSAEEGTTGFIEDVWHASLQDGADRFVGAGKQMSIGSACFSFSMTSEKYAEHIGHNLSLFTPAASLGAVESLIEQRILADPKADPRMVRVSIGLESFEDLKADLVAGFAKVKAMKV</sequence>
<dbReference type="OrthoDB" id="3512640at2759"/>
<evidence type="ECO:0000313" key="5">
    <source>
        <dbReference type="EMBL" id="ORY88498.1"/>
    </source>
</evidence>
<dbReference type="InterPro" id="IPR015424">
    <property type="entry name" value="PyrdxlP-dep_Trfase"/>
</dbReference>
<evidence type="ECO:0000256" key="2">
    <source>
        <dbReference type="ARBA" id="ARBA00022898"/>
    </source>
</evidence>
<dbReference type="InterPro" id="IPR000277">
    <property type="entry name" value="Cys/Met-Metab_PyrdxlP-dep_enz"/>
</dbReference>
<accession>A0A1Y2FWZ4</accession>
<evidence type="ECO:0000313" key="6">
    <source>
        <dbReference type="Proteomes" id="UP000193467"/>
    </source>
</evidence>
<proteinExistence type="inferred from homology"/>
<name>A0A1Y2FWZ4_9BASI</name>
<reference evidence="5 6" key="1">
    <citation type="submission" date="2016-07" db="EMBL/GenBank/DDBJ databases">
        <title>Pervasive Adenine N6-methylation of Active Genes in Fungi.</title>
        <authorList>
            <consortium name="DOE Joint Genome Institute"/>
            <person name="Mondo S.J."/>
            <person name="Dannebaum R.O."/>
            <person name="Kuo R.C."/>
            <person name="Labutti K."/>
            <person name="Haridas S."/>
            <person name="Kuo A."/>
            <person name="Salamov A."/>
            <person name="Ahrendt S.R."/>
            <person name="Lipzen A."/>
            <person name="Sullivan W."/>
            <person name="Andreopoulos W.B."/>
            <person name="Clum A."/>
            <person name="Lindquist E."/>
            <person name="Daum C."/>
            <person name="Ramamoorthy G.K."/>
            <person name="Gryganskyi A."/>
            <person name="Culley D."/>
            <person name="Magnuson J.K."/>
            <person name="James T.Y."/>
            <person name="O'Malley M.A."/>
            <person name="Stajich J.E."/>
            <person name="Spatafora J.W."/>
            <person name="Visel A."/>
            <person name="Grigoriev I.V."/>
        </authorList>
    </citation>
    <scope>NUCLEOTIDE SEQUENCE [LARGE SCALE GENOMIC DNA]</scope>
    <source>
        <strain evidence="5 6">62-1032</strain>
    </source>
</reference>
<evidence type="ECO:0000256" key="4">
    <source>
        <dbReference type="RuleBase" id="RU362118"/>
    </source>
</evidence>
<dbReference type="EMBL" id="MCGR01000010">
    <property type="protein sequence ID" value="ORY88498.1"/>
    <property type="molecule type" value="Genomic_DNA"/>
</dbReference>
<dbReference type="Gene3D" id="3.90.1150.10">
    <property type="entry name" value="Aspartate Aminotransferase, domain 1"/>
    <property type="match status" value="1"/>
</dbReference>
<comment type="cofactor">
    <cofactor evidence="1 4">
        <name>pyridoxal 5'-phosphate</name>
        <dbReference type="ChEBI" id="CHEBI:597326"/>
    </cofactor>
</comment>
<keyword evidence="2 3" id="KW-0663">Pyridoxal phosphate</keyword>
<dbReference type="InterPro" id="IPR015421">
    <property type="entry name" value="PyrdxlP-dep_Trfase_major"/>
</dbReference>
<dbReference type="Pfam" id="PF01053">
    <property type="entry name" value="Cys_Met_Meta_PP"/>
    <property type="match status" value="1"/>
</dbReference>
<gene>
    <name evidence="5" type="ORF">BCR35DRAFT_301652</name>
</gene>
<organism evidence="5 6">
    <name type="scientific">Leucosporidium creatinivorum</name>
    <dbReference type="NCBI Taxonomy" id="106004"/>
    <lineage>
        <taxon>Eukaryota</taxon>
        <taxon>Fungi</taxon>
        <taxon>Dikarya</taxon>
        <taxon>Basidiomycota</taxon>
        <taxon>Pucciniomycotina</taxon>
        <taxon>Microbotryomycetes</taxon>
        <taxon>Leucosporidiales</taxon>
        <taxon>Leucosporidium</taxon>
    </lineage>
</organism>
<dbReference type="PANTHER" id="PTHR11808:SF35">
    <property type="entry name" value="CYSTATHIONINE GAMMA-SYNTHASE (AFU_ORTHOLOGUE AFUA_7G01590)"/>
    <property type="match status" value="1"/>
</dbReference>
<comment type="caution">
    <text evidence="5">The sequence shown here is derived from an EMBL/GenBank/DDBJ whole genome shotgun (WGS) entry which is preliminary data.</text>
</comment>
<dbReference type="GO" id="GO:0030170">
    <property type="term" value="F:pyridoxal phosphate binding"/>
    <property type="evidence" value="ECO:0007669"/>
    <property type="project" value="InterPro"/>
</dbReference>